<accession>A0A8D8M3Z5</accession>
<reference evidence="1" key="1">
    <citation type="submission" date="2021-05" db="EMBL/GenBank/DDBJ databases">
        <authorList>
            <person name="Alioto T."/>
            <person name="Alioto T."/>
            <person name="Gomez Garrido J."/>
        </authorList>
    </citation>
    <scope>NUCLEOTIDE SEQUENCE</scope>
</reference>
<dbReference type="EMBL" id="HBUF01050616">
    <property type="protein sequence ID" value="CAG6621625.1"/>
    <property type="molecule type" value="Transcribed_RNA"/>
</dbReference>
<protein>
    <submittedName>
        <fullName evidence="1">Uncharacterized protein</fullName>
    </submittedName>
</protein>
<dbReference type="EMBL" id="HBUF01050619">
    <property type="protein sequence ID" value="CAG6621638.1"/>
    <property type="molecule type" value="Transcribed_RNA"/>
</dbReference>
<sequence length="100" mass="11260">MKSNMASKTKTRQSFGSCTVIRNPRCPTTSTGNLLRWGDDMITPILAMVRPLCLLTRCWNVMLECMKPLLVTSMVLLDNGSDWKSQSIRTSSHVRKKPTS</sequence>
<dbReference type="AlphaFoldDB" id="A0A8D8M3Z5"/>
<name>A0A8D8M3Z5_9HEMI</name>
<evidence type="ECO:0000313" key="1">
    <source>
        <dbReference type="EMBL" id="CAG6621634.1"/>
    </source>
</evidence>
<dbReference type="EMBL" id="HBUF01050618">
    <property type="protein sequence ID" value="CAG6621634.1"/>
    <property type="molecule type" value="Transcribed_RNA"/>
</dbReference>
<proteinExistence type="predicted"/>
<dbReference type="EMBL" id="HBUF01050617">
    <property type="protein sequence ID" value="CAG6621630.1"/>
    <property type="molecule type" value="Transcribed_RNA"/>
</dbReference>
<organism evidence="1">
    <name type="scientific">Cacopsylla melanoneura</name>
    <dbReference type="NCBI Taxonomy" id="428564"/>
    <lineage>
        <taxon>Eukaryota</taxon>
        <taxon>Metazoa</taxon>
        <taxon>Ecdysozoa</taxon>
        <taxon>Arthropoda</taxon>
        <taxon>Hexapoda</taxon>
        <taxon>Insecta</taxon>
        <taxon>Pterygota</taxon>
        <taxon>Neoptera</taxon>
        <taxon>Paraneoptera</taxon>
        <taxon>Hemiptera</taxon>
        <taxon>Sternorrhyncha</taxon>
        <taxon>Psylloidea</taxon>
        <taxon>Psyllidae</taxon>
        <taxon>Psyllinae</taxon>
        <taxon>Cacopsylla</taxon>
    </lineage>
</organism>